<dbReference type="OrthoDB" id="2960905at2"/>
<proteinExistence type="predicted"/>
<dbReference type="RefSeq" id="WP_072888156.1">
    <property type="nucleotide sequence ID" value="NZ_FQVW01000003.1"/>
</dbReference>
<dbReference type="PANTHER" id="PTHR37804">
    <property type="entry name" value="CDAA REGULATORY PROTEIN CDAR"/>
    <property type="match status" value="1"/>
</dbReference>
<dbReference type="InterPro" id="IPR053154">
    <property type="entry name" value="c-di-AMP_regulator"/>
</dbReference>
<dbReference type="Pfam" id="PF07949">
    <property type="entry name" value="YbbR"/>
    <property type="match status" value="3"/>
</dbReference>
<dbReference type="Gene3D" id="2.170.120.30">
    <property type="match status" value="2"/>
</dbReference>
<evidence type="ECO:0000313" key="2">
    <source>
        <dbReference type="EMBL" id="SHF73038.1"/>
    </source>
</evidence>
<protein>
    <submittedName>
        <fullName evidence="2">YbbR domain-containing protein</fullName>
    </submittedName>
</protein>
<keyword evidence="3" id="KW-1185">Reference proteome</keyword>
<organism evidence="2 3">
    <name type="scientific">Ornithinibacillus halophilus</name>
    <dbReference type="NCBI Taxonomy" id="930117"/>
    <lineage>
        <taxon>Bacteria</taxon>
        <taxon>Bacillati</taxon>
        <taxon>Bacillota</taxon>
        <taxon>Bacilli</taxon>
        <taxon>Bacillales</taxon>
        <taxon>Bacillaceae</taxon>
        <taxon>Ornithinibacillus</taxon>
    </lineage>
</organism>
<keyword evidence="1" id="KW-0812">Transmembrane</keyword>
<keyword evidence="1" id="KW-0472">Membrane</keyword>
<name>A0A1M5E194_9BACI</name>
<dbReference type="Proteomes" id="UP000183988">
    <property type="component" value="Unassembled WGS sequence"/>
</dbReference>
<evidence type="ECO:0000313" key="3">
    <source>
        <dbReference type="Proteomes" id="UP000183988"/>
    </source>
</evidence>
<dbReference type="Gene3D" id="2.170.120.40">
    <property type="entry name" value="YbbR-like domain"/>
    <property type="match status" value="2"/>
</dbReference>
<dbReference type="CDD" id="cd20206">
    <property type="entry name" value="YbbR"/>
    <property type="match status" value="1"/>
</dbReference>
<feature type="transmembrane region" description="Helical" evidence="1">
    <location>
        <begin position="9"/>
        <end position="26"/>
    </location>
</feature>
<gene>
    <name evidence="2" type="ORF">SAMN05216225_100391</name>
</gene>
<dbReference type="AlphaFoldDB" id="A0A1M5E194"/>
<accession>A0A1M5E194</accession>
<dbReference type="InterPro" id="IPR012505">
    <property type="entry name" value="YbbR"/>
</dbReference>
<dbReference type="STRING" id="930117.SAMN05216225_100391"/>
<reference evidence="2 3" key="1">
    <citation type="submission" date="2016-11" db="EMBL/GenBank/DDBJ databases">
        <authorList>
            <person name="Jaros S."/>
            <person name="Januszkiewicz K."/>
            <person name="Wedrychowicz H."/>
        </authorList>
    </citation>
    <scope>NUCLEOTIDE SEQUENCE [LARGE SCALE GENOMIC DNA]</scope>
    <source>
        <strain evidence="2 3">IBRC-M 10683</strain>
    </source>
</reference>
<dbReference type="EMBL" id="FQVW01000003">
    <property type="protein sequence ID" value="SHF73038.1"/>
    <property type="molecule type" value="Genomic_DNA"/>
</dbReference>
<sequence length="411" mass="45611">MDKWFQSKWFVRGIALALAILLYISVNIDSESVENDNLTFFPSSSPETQTVEDVPVEIRMDSEKYVVSGIPEFVTVQLEGTSATLVATARQRNFDVYVDLEGLEAGEHTVRIQTDVPSELTATVEPEFIDIVIEERATEEFKVNVDFLNNEQLPEGYEIGEIEVNPETVLITSSKSVVEQIGIVKVYVDVKDTSESIENRAFPVNVYDSQGNELRVRIEPETVSVSVEINNPSKNVSVSVPTTGTLPEGLSLVSIEPNIEEVEIFATSNTLEGIDEIKTKAVNLSDITESGTVDLQLELPEGVQAPDIDAIEVSIELEQTKQLEDILIDIEHLNDGQEVTFIEPEEQTMSITIVGNEQDVSEITDEDIRVYIDVEDLEDGEHQVPILIEGPEGVTINPDMELVTIEILTIE</sequence>
<keyword evidence="1" id="KW-1133">Transmembrane helix</keyword>
<evidence type="ECO:0000256" key="1">
    <source>
        <dbReference type="SAM" id="Phobius"/>
    </source>
</evidence>
<dbReference type="PANTHER" id="PTHR37804:SF1">
    <property type="entry name" value="CDAA REGULATORY PROTEIN CDAR"/>
    <property type="match status" value="1"/>
</dbReference>